<dbReference type="GO" id="GO:0006635">
    <property type="term" value="P:fatty acid beta-oxidation"/>
    <property type="evidence" value="ECO:0007669"/>
    <property type="project" value="TreeGrafter"/>
</dbReference>
<feature type="domain" description="3-hydroxyacyl-CoA dehydrogenase C-terminal" evidence="8">
    <location>
        <begin position="188"/>
        <end position="286"/>
    </location>
</feature>
<evidence type="ECO:0000256" key="7">
    <source>
        <dbReference type="PIRSR" id="PIRSR000105-1"/>
    </source>
</evidence>
<accession>A0A1A7R5J6</accession>
<evidence type="ECO:0000256" key="6">
    <source>
        <dbReference type="ARBA" id="ARBA00049556"/>
    </source>
</evidence>
<name>A0A1A7R5J6_9FLAO</name>
<evidence type="ECO:0000256" key="2">
    <source>
        <dbReference type="ARBA" id="ARBA00022832"/>
    </source>
</evidence>
<dbReference type="InterPro" id="IPR013328">
    <property type="entry name" value="6PGD_dom2"/>
</dbReference>
<dbReference type="Proteomes" id="UP000248987">
    <property type="component" value="Unassembled WGS sequence"/>
</dbReference>
<dbReference type="PANTHER" id="PTHR43561:SF3">
    <property type="entry name" value="HYDROXYACYL-COENZYME A DEHYDROGENASE, MITOCHONDRIAL"/>
    <property type="match status" value="1"/>
</dbReference>
<evidence type="ECO:0000313" key="11">
    <source>
        <dbReference type="Proteomes" id="UP000248987"/>
    </source>
</evidence>
<comment type="caution">
    <text evidence="10">The sequence shown here is derived from an EMBL/GenBank/DDBJ whole genome shotgun (WGS) entry which is preliminary data.</text>
</comment>
<dbReference type="InterPro" id="IPR022694">
    <property type="entry name" value="3-OHacyl-CoA_DH"/>
</dbReference>
<dbReference type="EMBL" id="QLLQ01000008">
    <property type="protein sequence ID" value="RAJ22811.1"/>
    <property type="molecule type" value="Genomic_DNA"/>
</dbReference>
<comment type="pathway">
    <text evidence="1">Lipid metabolism; fatty acid beta-oxidation.</text>
</comment>
<dbReference type="GO" id="GO:0003857">
    <property type="term" value="F:(3S)-3-hydroxyacyl-CoA dehydrogenase (NAD+) activity"/>
    <property type="evidence" value="ECO:0007669"/>
    <property type="project" value="UniProtKB-EC"/>
</dbReference>
<evidence type="ECO:0000256" key="1">
    <source>
        <dbReference type="ARBA" id="ARBA00005005"/>
    </source>
</evidence>
<evidence type="ECO:0000259" key="8">
    <source>
        <dbReference type="Pfam" id="PF00725"/>
    </source>
</evidence>
<evidence type="ECO:0000256" key="3">
    <source>
        <dbReference type="ARBA" id="ARBA00023002"/>
    </source>
</evidence>
<dbReference type="PIRSF" id="PIRSF000105">
    <property type="entry name" value="HCDH"/>
    <property type="match status" value="1"/>
</dbReference>
<keyword evidence="4" id="KW-0520">NAD</keyword>
<protein>
    <submittedName>
        <fullName evidence="10">3-hydroxybutyryl-CoA dehydrogenase</fullName>
    </submittedName>
</protein>
<feature type="domain" description="3-hydroxyacyl-CoA dehydrogenase NAD binding" evidence="9">
    <location>
        <begin position="5"/>
        <end position="183"/>
    </location>
</feature>
<evidence type="ECO:0000256" key="5">
    <source>
        <dbReference type="ARBA" id="ARBA00023098"/>
    </source>
</evidence>
<dbReference type="GO" id="GO:0070403">
    <property type="term" value="F:NAD+ binding"/>
    <property type="evidence" value="ECO:0007669"/>
    <property type="project" value="InterPro"/>
</dbReference>
<dbReference type="InterPro" id="IPR006108">
    <property type="entry name" value="3HC_DH_C"/>
</dbReference>
<sequence length="298" mass="32319">MKIEKVTLAGSGVLGSQIAFQTAFHGYAVMVYDISDDILEKSKTTFKKLGESYKADLNASQKQIDETIDRLSFSSDLEKAVANVDLVIESVPEDPSIKKEFYKKLAAVAPEKTIFASNSSTMLPSTFAQSTGRPAQFAALHFANEIWKHNTAEIMGHPGTDPDVFDTLVAFAKSIGMVALPLKKEQPGYIVNSLLVPLLSAGLDLLVSGVADVPTIDKTWMVATGAPTGPFAILDVVGITTAYNINKMEAEKTGDSDKQKVVEYLKENFIDKGKLGVATGEGFYTYPNPSFKDDDFLK</sequence>
<dbReference type="InterPro" id="IPR006176">
    <property type="entry name" value="3-OHacyl-CoA_DH_NAD-bd"/>
</dbReference>
<keyword evidence="2" id="KW-0276">Fatty acid metabolism</keyword>
<evidence type="ECO:0000256" key="4">
    <source>
        <dbReference type="ARBA" id="ARBA00023027"/>
    </source>
</evidence>
<dbReference type="PANTHER" id="PTHR43561">
    <property type="match status" value="1"/>
</dbReference>
<reference evidence="10 11" key="1">
    <citation type="submission" date="2018-06" db="EMBL/GenBank/DDBJ databases">
        <title>Genomic Encyclopedia of Archaeal and Bacterial Type Strains, Phase II (KMG-II): from individual species to whole genera.</title>
        <authorList>
            <person name="Goeker M."/>
        </authorList>
    </citation>
    <scope>NUCLEOTIDE SEQUENCE [LARGE SCALE GENOMIC DNA]</scope>
    <source>
        <strain evidence="10 11">DSM 12408</strain>
    </source>
</reference>
<comment type="catalytic activity">
    <reaction evidence="6">
        <text>a (3S)-3-hydroxyacyl-CoA + NAD(+) = a 3-oxoacyl-CoA + NADH + H(+)</text>
        <dbReference type="Rhea" id="RHEA:22432"/>
        <dbReference type="ChEBI" id="CHEBI:15378"/>
        <dbReference type="ChEBI" id="CHEBI:57318"/>
        <dbReference type="ChEBI" id="CHEBI:57540"/>
        <dbReference type="ChEBI" id="CHEBI:57945"/>
        <dbReference type="ChEBI" id="CHEBI:90726"/>
        <dbReference type="EC" id="1.1.1.35"/>
    </reaction>
</comment>
<dbReference type="SUPFAM" id="SSF48179">
    <property type="entry name" value="6-phosphogluconate dehydrogenase C-terminal domain-like"/>
    <property type="match status" value="1"/>
</dbReference>
<dbReference type="InterPro" id="IPR052242">
    <property type="entry name" value="Mito_3-hydroxyacyl-CoA_DH"/>
</dbReference>
<dbReference type="STRING" id="49280.A9996_02740"/>
<gene>
    <name evidence="10" type="ORF">LX77_02368</name>
</gene>
<evidence type="ECO:0000259" key="9">
    <source>
        <dbReference type="Pfam" id="PF02737"/>
    </source>
</evidence>
<dbReference type="Gene3D" id="3.40.50.720">
    <property type="entry name" value="NAD(P)-binding Rossmann-like Domain"/>
    <property type="match status" value="1"/>
</dbReference>
<dbReference type="InterPro" id="IPR036291">
    <property type="entry name" value="NAD(P)-bd_dom_sf"/>
</dbReference>
<dbReference type="Pfam" id="PF02737">
    <property type="entry name" value="3HCDH_N"/>
    <property type="match status" value="1"/>
</dbReference>
<keyword evidence="11" id="KW-1185">Reference proteome</keyword>
<dbReference type="SUPFAM" id="SSF51735">
    <property type="entry name" value="NAD(P)-binding Rossmann-fold domains"/>
    <property type="match status" value="1"/>
</dbReference>
<dbReference type="OrthoDB" id="9771883at2"/>
<feature type="site" description="Important for catalytic activity" evidence="7">
    <location>
        <position position="141"/>
    </location>
</feature>
<dbReference type="InterPro" id="IPR008927">
    <property type="entry name" value="6-PGluconate_DH-like_C_sf"/>
</dbReference>
<dbReference type="Pfam" id="PF00725">
    <property type="entry name" value="3HCDH"/>
    <property type="match status" value="1"/>
</dbReference>
<keyword evidence="5" id="KW-0443">Lipid metabolism</keyword>
<dbReference type="AlphaFoldDB" id="A0A1A7R5J6"/>
<dbReference type="RefSeq" id="WP_066430621.1">
    <property type="nucleotide sequence ID" value="NZ_LZRN01000004.1"/>
</dbReference>
<dbReference type="NCBIfam" id="NF006143">
    <property type="entry name" value="PRK08293.1"/>
    <property type="match status" value="1"/>
</dbReference>
<proteinExistence type="predicted"/>
<keyword evidence="3" id="KW-0560">Oxidoreductase</keyword>
<evidence type="ECO:0000313" key="10">
    <source>
        <dbReference type="EMBL" id="RAJ22811.1"/>
    </source>
</evidence>
<dbReference type="Gene3D" id="1.10.1040.10">
    <property type="entry name" value="N-(1-d-carboxylethyl)-l-norvaline Dehydrogenase, domain 2"/>
    <property type="match status" value="1"/>
</dbReference>
<organism evidence="10 11">
    <name type="scientific">Gelidibacter algens</name>
    <dbReference type="NCBI Taxonomy" id="49280"/>
    <lineage>
        <taxon>Bacteria</taxon>
        <taxon>Pseudomonadati</taxon>
        <taxon>Bacteroidota</taxon>
        <taxon>Flavobacteriia</taxon>
        <taxon>Flavobacteriales</taxon>
        <taxon>Flavobacteriaceae</taxon>
        <taxon>Gelidibacter</taxon>
    </lineage>
</organism>